<feature type="chain" id="PRO_5002971240" evidence="1">
    <location>
        <begin position="23"/>
        <end position="72"/>
    </location>
</feature>
<dbReference type="AlphaFoldDB" id="C6TDK6"/>
<sequence>MLLHGNMIDFLLSIFGFGLITDQEVQRCISQTHPRQMQLRPNHRVRGERTRSSCCQQRSFLHLLTKTITTLT</sequence>
<organism evidence="2">
    <name type="scientific">Glycine max</name>
    <name type="common">Soybean</name>
    <name type="synonym">Glycine hispida</name>
    <dbReference type="NCBI Taxonomy" id="3847"/>
    <lineage>
        <taxon>Eukaryota</taxon>
        <taxon>Viridiplantae</taxon>
        <taxon>Streptophyta</taxon>
        <taxon>Embryophyta</taxon>
        <taxon>Tracheophyta</taxon>
        <taxon>Spermatophyta</taxon>
        <taxon>Magnoliopsida</taxon>
        <taxon>eudicotyledons</taxon>
        <taxon>Gunneridae</taxon>
        <taxon>Pentapetalae</taxon>
        <taxon>rosids</taxon>
        <taxon>fabids</taxon>
        <taxon>Fabales</taxon>
        <taxon>Fabaceae</taxon>
        <taxon>Papilionoideae</taxon>
        <taxon>50 kb inversion clade</taxon>
        <taxon>NPAAA clade</taxon>
        <taxon>indigoferoid/millettioid clade</taxon>
        <taxon>Phaseoleae</taxon>
        <taxon>Glycine</taxon>
        <taxon>Glycine subgen. Soja</taxon>
    </lineage>
</organism>
<evidence type="ECO:0000313" key="2">
    <source>
        <dbReference type="EMBL" id="ACU19908.1"/>
    </source>
</evidence>
<proteinExistence type="evidence at transcript level"/>
<name>C6TDK6_SOYBN</name>
<protein>
    <submittedName>
        <fullName evidence="2">Uncharacterized protein</fullName>
    </submittedName>
</protein>
<keyword evidence="1" id="KW-0732">Signal</keyword>
<accession>C6TDK6</accession>
<dbReference type="EMBL" id="BT095666">
    <property type="protein sequence ID" value="ACU19908.1"/>
    <property type="molecule type" value="mRNA"/>
</dbReference>
<reference evidence="2" key="1">
    <citation type="submission" date="2009-08" db="EMBL/GenBank/DDBJ databases">
        <authorList>
            <person name="Cheung F."/>
            <person name="Xiao Y."/>
            <person name="Chan A."/>
            <person name="Moskal W."/>
            <person name="Town C.D."/>
        </authorList>
    </citation>
    <scope>NUCLEOTIDE SEQUENCE</scope>
</reference>
<feature type="signal peptide" evidence="1">
    <location>
        <begin position="1"/>
        <end position="22"/>
    </location>
</feature>
<evidence type="ECO:0000256" key="1">
    <source>
        <dbReference type="SAM" id="SignalP"/>
    </source>
</evidence>